<evidence type="ECO:0000313" key="8">
    <source>
        <dbReference type="EMBL" id="CAK9062509.1"/>
    </source>
</evidence>
<dbReference type="InterPro" id="IPR027417">
    <property type="entry name" value="P-loop_NTPase"/>
</dbReference>
<feature type="domain" description="Clp ATPase C-terminal" evidence="7">
    <location>
        <begin position="923"/>
        <end position="1024"/>
    </location>
</feature>
<evidence type="ECO:0000256" key="2">
    <source>
        <dbReference type="ARBA" id="ARBA00022741"/>
    </source>
</evidence>
<dbReference type="InterPro" id="IPR001270">
    <property type="entry name" value="ClpA/B"/>
</dbReference>
<keyword evidence="4" id="KW-0143">Chaperone</keyword>
<name>A0ABP0NIC1_9DINO</name>
<dbReference type="Pfam" id="PF17871">
    <property type="entry name" value="AAA_lid_9"/>
    <property type="match status" value="1"/>
</dbReference>
<dbReference type="PROSITE" id="PS00870">
    <property type="entry name" value="CLPAB_1"/>
    <property type="match status" value="1"/>
</dbReference>
<dbReference type="CDD" id="cd00009">
    <property type="entry name" value="AAA"/>
    <property type="match status" value="1"/>
</dbReference>
<dbReference type="InterPro" id="IPR004165">
    <property type="entry name" value="CoA_trans_fam_I"/>
</dbReference>
<dbReference type="InterPro" id="IPR050130">
    <property type="entry name" value="ClpA_ClpB"/>
</dbReference>
<feature type="domain" description="AAA+ ATPase" evidence="6">
    <location>
        <begin position="455"/>
        <end position="602"/>
    </location>
</feature>
<dbReference type="SUPFAM" id="SSF52540">
    <property type="entry name" value="P-loop containing nucleoside triphosphate hydrolases"/>
    <property type="match status" value="2"/>
</dbReference>
<dbReference type="PRINTS" id="PR00300">
    <property type="entry name" value="CLPPROTEASEA"/>
</dbReference>
<dbReference type="Gene3D" id="1.10.8.60">
    <property type="match status" value="1"/>
</dbReference>
<dbReference type="Proteomes" id="UP001642484">
    <property type="component" value="Unassembled WGS sequence"/>
</dbReference>
<dbReference type="PANTHER" id="PTHR11638:SF18">
    <property type="entry name" value="HEAT SHOCK PROTEIN 104"/>
    <property type="match status" value="1"/>
</dbReference>
<keyword evidence="9" id="KW-1185">Reference proteome</keyword>
<dbReference type="Pfam" id="PF07724">
    <property type="entry name" value="AAA_2"/>
    <property type="match status" value="1"/>
</dbReference>
<dbReference type="Gene3D" id="3.40.1080.10">
    <property type="entry name" value="Glutaconate Coenzyme A-transferase"/>
    <property type="match status" value="1"/>
</dbReference>
<evidence type="ECO:0000259" key="7">
    <source>
        <dbReference type="SMART" id="SM01086"/>
    </source>
</evidence>
<sequence>MGETISDLPLSARHRHVHHSTGPRPARSLRRSRPARAEVVRLLAVRASWGRSADQEHHWQTFSVPYSPAFSHEIRLASEALDPIGLDERKVIARRAILELRPKALVNVGAGMPDRVARVAHEEGVLEQVTITLEPGVVGGIPASSPNFGAAVNVDALIDQPSMFDFYDGGGLDMAFLGMAQVDAAGNVNSSRFGTKLSGAGGFINISQNCKKVVFVGTFTCDGLEVSVQNQLTILKEGTCRKFVQQVEHVTFSGDYARERKQEVLYVTERCVFQLTSNGLELTEVAPGIDLEKEVLAHMDFHPRIRSPGPRWMEQRIFRDALMGLGKGSLPFSENTRVLFDTANAASVGNTEIGCEQLLLAFCEPPLAQSGAMVLLKGLGLSGEKLKAAVEEELSAPVDERQLAAVGADEKGDSDLTLDQVATDLTQMAMDGLLDPVVGRQEEMERIIQILLRKRKNNCCLVGPPGVGKTAVVEGLAQRIAQGEVPSRLRGKQLYSLDLGQLVAGTKYRGEFEDRLKKVINEVTSDERDICLFIDEIHQIIGAGAAGADSSMDAANLLKPSLARGELQVIGATTADEYTKHIEKDAALERRFQRVNCEEASVSETLEVLEGLRPSYEAHHGVLLSPDALQAATRLSQRYLTNRFLPDKAVDLIDEASSLAQWRMELQLEQANEEESPGEQPKPVVTAADVAAVLSKWSGVPVDRIEQGESERLMHLEEILSKRIVGQDEAVSALARAVRRARSGLAGQQRPTATFFFAGPSGVGKTQLCRVLAEEYYVDTKAMVRLDMSEFSEPHSVSRLIGAPPGYVGYNDPRSGQLTEAVRRRPYSVVVLDEIEKAHAEVLNLLLQVMEDGRLTDGKGRTVSFNHSIIVMTSNVGSKEILQQAAGMGSYGDLRRAVQAQLQQKFRPEFLNRIDELLVFQALSETQLTQIVQLILGDAQSRAINAFEEAALQHGSPERLEITWTADLEQLVIAKGSNVSYGARPLRRAVQRLFEDPLAEFLVAGDLKSGGAVLVDVEDGQVVLRYDGRTLRPVCTAKEVAEMPKVMQSALNQAAPENSNVPVSAVSVS</sequence>
<dbReference type="InterPro" id="IPR041546">
    <property type="entry name" value="ClpA/ClpB_AAA_lid"/>
</dbReference>
<dbReference type="SMART" id="SM01086">
    <property type="entry name" value="ClpB_D2-small"/>
    <property type="match status" value="1"/>
</dbReference>
<dbReference type="InterPro" id="IPR003959">
    <property type="entry name" value="ATPase_AAA_core"/>
</dbReference>
<evidence type="ECO:0000256" key="5">
    <source>
        <dbReference type="SAM" id="MobiDB-lite"/>
    </source>
</evidence>
<evidence type="ECO:0000259" key="6">
    <source>
        <dbReference type="SMART" id="SM00382"/>
    </source>
</evidence>
<evidence type="ECO:0000313" key="9">
    <source>
        <dbReference type="Proteomes" id="UP001642484"/>
    </source>
</evidence>
<dbReference type="CDD" id="cd19499">
    <property type="entry name" value="RecA-like_ClpB_Hsp104-like"/>
    <property type="match status" value="1"/>
</dbReference>
<proteinExistence type="predicted"/>
<dbReference type="InterPro" id="IPR019489">
    <property type="entry name" value="Clp_ATPase_C"/>
</dbReference>
<dbReference type="PANTHER" id="PTHR11638">
    <property type="entry name" value="ATP-DEPENDENT CLP PROTEASE"/>
    <property type="match status" value="1"/>
</dbReference>
<dbReference type="Pfam" id="PF10431">
    <property type="entry name" value="ClpB_D2-small"/>
    <property type="match status" value="1"/>
</dbReference>
<dbReference type="InterPro" id="IPR018368">
    <property type="entry name" value="ClpA/B_CS1"/>
</dbReference>
<dbReference type="SMART" id="SM00382">
    <property type="entry name" value="AAA"/>
    <property type="match status" value="2"/>
</dbReference>
<gene>
    <name evidence="8" type="ORF">CCMP2556_LOCUS30733</name>
</gene>
<keyword evidence="1" id="KW-0677">Repeat</keyword>
<dbReference type="Gene3D" id="3.40.50.300">
    <property type="entry name" value="P-loop containing nucleotide triphosphate hydrolases"/>
    <property type="match status" value="3"/>
</dbReference>
<keyword evidence="2" id="KW-0547">Nucleotide-binding</keyword>
<evidence type="ECO:0000256" key="1">
    <source>
        <dbReference type="ARBA" id="ARBA00022737"/>
    </source>
</evidence>
<evidence type="ECO:0000256" key="3">
    <source>
        <dbReference type="ARBA" id="ARBA00022840"/>
    </source>
</evidence>
<feature type="compositionally biased region" description="Basic residues" evidence="5">
    <location>
        <begin position="12"/>
        <end position="33"/>
    </location>
</feature>
<reference evidence="8 9" key="1">
    <citation type="submission" date="2024-02" db="EMBL/GenBank/DDBJ databases">
        <authorList>
            <person name="Chen Y."/>
            <person name="Shah S."/>
            <person name="Dougan E. K."/>
            <person name="Thang M."/>
            <person name="Chan C."/>
        </authorList>
    </citation>
    <scope>NUCLEOTIDE SEQUENCE [LARGE SCALE GENOMIC DNA]</scope>
</reference>
<evidence type="ECO:0000256" key="4">
    <source>
        <dbReference type="ARBA" id="ARBA00023186"/>
    </source>
</evidence>
<feature type="domain" description="AAA+ ATPase" evidence="6">
    <location>
        <begin position="751"/>
        <end position="902"/>
    </location>
</feature>
<comment type="caution">
    <text evidence="8">The sequence shown here is derived from an EMBL/GenBank/DDBJ whole genome shotgun (WGS) entry which is preliminary data.</text>
</comment>
<dbReference type="InterPro" id="IPR037171">
    <property type="entry name" value="NagB/RpiA_transferase-like"/>
</dbReference>
<feature type="region of interest" description="Disordered" evidence="5">
    <location>
        <begin position="1"/>
        <end position="33"/>
    </location>
</feature>
<keyword evidence="3" id="KW-0067">ATP-binding</keyword>
<dbReference type="InterPro" id="IPR003593">
    <property type="entry name" value="AAA+_ATPase"/>
</dbReference>
<organism evidence="8 9">
    <name type="scientific">Durusdinium trenchii</name>
    <dbReference type="NCBI Taxonomy" id="1381693"/>
    <lineage>
        <taxon>Eukaryota</taxon>
        <taxon>Sar</taxon>
        <taxon>Alveolata</taxon>
        <taxon>Dinophyceae</taxon>
        <taxon>Suessiales</taxon>
        <taxon>Symbiodiniaceae</taxon>
        <taxon>Durusdinium</taxon>
    </lineage>
</organism>
<protein>
    <submittedName>
        <fullName evidence="8">Uncharacterized protein</fullName>
    </submittedName>
</protein>
<dbReference type="SMART" id="SM00882">
    <property type="entry name" value="CoA_trans"/>
    <property type="match status" value="1"/>
</dbReference>
<accession>A0ABP0NIC1</accession>
<dbReference type="Pfam" id="PF00004">
    <property type="entry name" value="AAA"/>
    <property type="match status" value="1"/>
</dbReference>
<dbReference type="EMBL" id="CAXAMN010021696">
    <property type="protein sequence ID" value="CAK9062509.1"/>
    <property type="molecule type" value="Genomic_DNA"/>
</dbReference>
<dbReference type="SUPFAM" id="SSF100950">
    <property type="entry name" value="NagB/RpiA/CoA transferase-like"/>
    <property type="match status" value="1"/>
</dbReference>